<reference evidence="10 11" key="1">
    <citation type="submission" date="2017-05" db="EMBL/GenBank/DDBJ databases">
        <title>Genome Analysis of Maritalea myrionectae HL2708#5.</title>
        <authorList>
            <consortium name="Cotde Inc.-PKNU"/>
            <person name="Jang D."/>
            <person name="Oh H.-M."/>
        </authorList>
    </citation>
    <scope>NUCLEOTIDE SEQUENCE [LARGE SCALE GENOMIC DNA]</scope>
    <source>
        <strain evidence="10 11">HL2708#5</strain>
    </source>
</reference>
<evidence type="ECO:0000313" key="10">
    <source>
        <dbReference type="EMBL" id="AVX05808.1"/>
    </source>
</evidence>
<dbReference type="EMBL" id="CP021330">
    <property type="protein sequence ID" value="AVX05808.1"/>
    <property type="molecule type" value="Genomic_DNA"/>
</dbReference>
<dbReference type="SUPFAM" id="SSF51569">
    <property type="entry name" value="Aldolase"/>
    <property type="match status" value="1"/>
</dbReference>
<dbReference type="UniPathway" id="UPA00115">
    <property type="reaction ID" value="UER00414"/>
</dbReference>
<dbReference type="GO" id="GO:0004801">
    <property type="term" value="F:transaldolase activity"/>
    <property type="evidence" value="ECO:0007669"/>
    <property type="project" value="UniProtKB-UniRule"/>
</dbReference>
<comment type="function">
    <text evidence="9">Transaldolase is important for the balance of metabolites in the pentose-phosphate pathway.</text>
</comment>
<organism evidence="10 11">
    <name type="scientific">Maritalea myrionectae</name>
    <dbReference type="NCBI Taxonomy" id="454601"/>
    <lineage>
        <taxon>Bacteria</taxon>
        <taxon>Pseudomonadati</taxon>
        <taxon>Pseudomonadota</taxon>
        <taxon>Alphaproteobacteria</taxon>
        <taxon>Hyphomicrobiales</taxon>
        <taxon>Devosiaceae</taxon>
        <taxon>Maritalea</taxon>
    </lineage>
</organism>
<dbReference type="RefSeq" id="WP_027834148.1">
    <property type="nucleotide sequence ID" value="NZ_CP021330.1"/>
</dbReference>
<dbReference type="KEGG" id="mmyr:MXMO3_03302"/>
<dbReference type="PROSITE" id="PS01054">
    <property type="entry name" value="TRANSALDOLASE_1"/>
    <property type="match status" value="1"/>
</dbReference>
<dbReference type="PANTHER" id="PTHR10683:SF40">
    <property type="entry name" value="FRUCTOSE-6-PHOSPHATE ALDOLASE 1-RELATED"/>
    <property type="match status" value="1"/>
</dbReference>
<accession>A0A2R4MIE3</accession>
<comment type="similarity">
    <text evidence="3 9">Belongs to the transaldolase family. Type 3B subfamily.</text>
</comment>
<dbReference type="InterPro" id="IPR033919">
    <property type="entry name" value="TSA/FSA_arc/bac"/>
</dbReference>
<evidence type="ECO:0000256" key="3">
    <source>
        <dbReference type="ARBA" id="ARBA00005740"/>
    </source>
</evidence>
<gene>
    <name evidence="9" type="primary">tal</name>
    <name evidence="10" type="ORF">MXMO3_03302</name>
</gene>
<dbReference type="GO" id="GO:0005975">
    <property type="term" value="P:carbohydrate metabolic process"/>
    <property type="evidence" value="ECO:0007669"/>
    <property type="project" value="InterPro"/>
</dbReference>
<dbReference type="Proteomes" id="UP000258927">
    <property type="component" value="Chromosome"/>
</dbReference>
<dbReference type="InterPro" id="IPR001585">
    <property type="entry name" value="TAL/FSA"/>
</dbReference>
<evidence type="ECO:0000256" key="4">
    <source>
        <dbReference type="ARBA" id="ARBA00022490"/>
    </source>
</evidence>
<comment type="subcellular location">
    <subcellularLocation>
        <location evidence="1 9">Cytoplasm</location>
    </subcellularLocation>
</comment>
<comment type="catalytic activity">
    <reaction evidence="8 9">
        <text>D-sedoheptulose 7-phosphate + D-glyceraldehyde 3-phosphate = D-erythrose 4-phosphate + beta-D-fructose 6-phosphate</text>
        <dbReference type="Rhea" id="RHEA:17053"/>
        <dbReference type="ChEBI" id="CHEBI:16897"/>
        <dbReference type="ChEBI" id="CHEBI:57483"/>
        <dbReference type="ChEBI" id="CHEBI:57634"/>
        <dbReference type="ChEBI" id="CHEBI:59776"/>
        <dbReference type="EC" id="2.2.1.2"/>
    </reaction>
</comment>
<evidence type="ECO:0000313" key="11">
    <source>
        <dbReference type="Proteomes" id="UP000258927"/>
    </source>
</evidence>
<dbReference type="InterPro" id="IPR004731">
    <property type="entry name" value="Transaldolase_3B/F6P_aldolase"/>
</dbReference>
<dbReference type="GO" id="GO:0016832">
    <property type="term" value="F:aldehyde-lyase activity"/>
    <property type="evidence" value="ECO:0007669"/>
    <property type="project" value="InterPro"/>
</dbReference>
<keyword evidence="4 9" id="KW-0963">Cytoplasm</keyword>
<evidence type="ECO:0000256" key="5">
    <source>
        <dbReference type="ARBA" id="ARBA00022679"/>
    </source>
</evidence>
<evidence type="ECO:0000256" key="1">
    <source>
        <dbReference type="ARBA" id="ARBA00004496"/>
    </source>
</evidence>
<dbReference type="GO" id="GO:0042182">
    <property type="term" value="P:ketone catabolic process"/>
    <property type="evidence" value="ECO:0007669"/>
    <property type="project" value="UniProtKB-ARBA"/>
</dbReference>
<dbReference type="InterPro" id="IPR022999">
    <property type="entry name" value="Transaldolase_3B"/>
</dbReference>
<dbReference type="GO" id="GO:0005737">
    <property type="term" value="C:cytoplasm"/>
    <property type="evidence" value="ECO:0007669"/>
    <property type="project" value="UniProtKB-SubCell"/>
</dbReference>
<sequence>MKFFIDTADVGEIKKWADSGFLDGVTTNPSLVAKSGRDFLDVIKEICGLIESPVSAEVAALDHATMLKEAMVLKDIAPNVVIKLPTTLDGLKTCRQLTDMGVDTNLTLCFSTNQALLAAKAGATYISPFIGRLDDINLDGMELIRDIRTVYDNYGFDTEILAASIRTPNHVSEAALAGADVATIPASTLAKLANHPLTDKGLDAFVADWKSTGQSIL</sequence>
<dbReference type="InterPro" id="IPR018225">
    <property type="entry name" value="Transaldolase_AS"/>
</dbReference>
<evidence type="ECO:0000256" key="2">
    <source>
        <dbReference type="ARBA" id="ARBA00004857"/>
    </source>
</evidence>
<proteinExistence type="inferred from homology"/>
<evidence type="ECO:0000256" key="9">
    <source>
        <dbReference type="HAMAP-Rule" id="MF_00494"/>
    </source>
</evidence>
<dbReference type="STRING" id="1122213.GCA_000423365_01013"/>
<evidence type="ECO:0000256" key="7">
    <source>
        <dbReference type="ARBA" id="ARBA00023270"/>
    </source>
</evidence>
<protein>
    <recommendedName>
        <fullName evidence="9">Probable transaldolase</fullName>
        <ecNumber evidence="9">2.2.1.2</ecNumber>
    </recommendedName>
</protein>
<name>A0A2R4MIE3_9HYPH</name>
<evidence type="ECO:0000256" key="6">
    <source>
        <dbReference type="ARBA" id="ARBA00023126"/>
    </source>
</evidence>
<dbReference type="NCBIfam" id="TIGR00875">
    <property type="entry name" value="fsa_talC_mipB"/>
    <property type="match status" value="1"/>
</dbReference>
<keyword evidence="7 9" id="KW-0704">Schiff base</keyword>
<dbReference type="Gene3D" id="3.20.20.70">
    <property type="entry name" value="Aldolase class I"/>
    <property type="match status" value="1"/>
</dbReference>
<dbReference type="GO" id="GO:0006098">
    <property type="term" value="P:pentose-phosphate shunt"/>
    <property type="evidence" value="ECO:0007669"/>
    <property type="project" value="UniProtKB-UniRule"/>
</dbReference>
<keyword evidence="6 9" id="KW-0570">Pentose shunt</keyword>
<keyword evidence="5 9" id="KW-0808">Transferase</keyword>
<evidence type="ECO:0000256" key="8">
    <source>
        <dbReference type="ARBA" id="ARBA00048810"/>
    </source>
</evidence>
<dbReference type="EC" id="2.2.1.2" evidence="9"/>
<dbReference type="CDD" id="cd00956">
    <property type="entry name" value="Transaldolase_FSA"/>
    <property type="match status" value="1"/>
</dbReference>
<dbReference type="HAMAP" id="MF_00494">
    <property type="entry name" value="Transaldolase_3b"/>
    <property type="match status" value="1"/>
</dbReference>
<comment type="pathway">
    <text evidence="2 9">Carbohydrate degradation; pentose phosphate pathway; D-glyceraldehyde 3-phosphate and beta-D-fructose 6-phosphate from D-ribose 5-phosphate and D-xylulose 5-phosphate (non-oxidative stage): step 2/3.</text>
</comment>
<dbReference type="Pfam" id="PF00923">
    <property type="entry name" value="TAL_FSA"/>
    <property type="match status" value="1"/>
</dbReference>
<feature type="active site" description="Schiff-base intermediate with substrate" evidence="9">
    <location>
        <position position="83"/>
    </location>
</feature>
<keyword evidence="11" id="KW-1185">Reference proteome</keyword>
<dbReference type="FunFam" id="3.20.20.70:FF:000018">
    <property type="entry name" value="Probable transaldolase"/>
    <property type="match status" value="1"/>
</dbReference>
<dbReference type="InterPro" id="IPR013785">
    <property type="entry name" value="Aldolase_TIM"/>
</dbReference>
<dbReference type="AlphaFoldDB" id="A0A2R4MIE3"/>
<dbReference type="PANTHER" id="PTHR10683">
    <property type="entry name" value="TRANSALDOLASE"/>
    <property type="match status" value="1"/>
</dbReference>